<evidence type="ECO:0008006" key="3">
    <source>
        <dbReference type="Google" id="ProtNLM"/>
    </source>
</evidence>
<proteinExistence type="predicted"/>
<protein>
    <recommendedName>
        <fullName evidence="3">RiboL-PSP-HEPN domain-containing protein</fullName>
    </recommendedName>
</protein>
<reference evidence="1 2" key="1">
    <citation type="submission" date="2024-06" db="EMBL/GenBank/DDBJ databases">
        <authorList>
            <person name="Steensen K."/>
            <person name="Seneca J."/>
            <person name="Bartlau N."/>
            <person name="Yu A.X."/>
            <person name="Polz M.F."/>
        </authorList>
    </citation>
    <scope>NUCLEOTIDE SEQUENCE [LARGE SCALE GENOMIC DNA]</scope>
    <source>
        <strain evidence="1 2">1F145</strain>
    </source>
</reference>
<keyword evidence="2" id="KW-1185">Reference proteome</keyword>
<gene>
    <name evidence="1" type="ORF">ACED33_25990</name>
</gene>
<organism evidence="1 2">
    <name type="scientific">Vibrio splendidus</name>
    <dbReference type="NCBI Taxonomy" id="29497"/>
    <lineage>
        <taxon>Bacteria</taxon>
        <taxon>Pseudomonadati</taxon>
        <taxon>Pseudomonadota</taxon>
        <taxon>Gammaproteobacteria</taxon>
        <taxon>Vibrionales</taxon>
        <taxon>Vibrionaceae</taxon>
        <taxon>Vibrio</taxon>
    </lineage>
</organism>
<accession>A0ABV4M223</accession>
<evidence type="ECO:0000313" key="2">
    <source>
        <dbReference type="Proteomes" id="UP001569200"/>
    </source>
</evidence>
<dbReference type="Proteomes" id="UP001569200">
    <property type="component" value="Unassembled WGS sequence"/>
</dbReference>
<dbReference type="RefSeq" id="WP_102535559.1">
    <property type="nucleotide sequence ID" value="NZ_CAWNTE010000159.1"/>
</dbReference>
<evidence type="ECO:0000313" key="1">
    <source>
        <dbReference type="EMBL" id="MEZ8184115.1"/>
    </source>
</evidence>
<comment type="caution">
    <text evidence="1">The sequence shown here is derived from an EMBL/GenBank/DDBJ whole genome shotgun (WGS) entry which is preliminary data.</text>
</comment>
<sequence>MINSRHQWEEQLEKAKIQGDKSQIETFSYLLLTYTDDYFEKLEKFYNLLPSDGDLTLLVLKGHLLIEKQVRSYVYNHFPNQAVLKDVFKDTYSLFNAGKAYADPDCAETLALWECFLKLNKIRNLLAHELDHIGLQHRIDDFLKTSDRFISFGPDNDSVYSRMHNTINAIYQKALYLSTVQEKKYQYFKEQRA</sequence>
<dbReference type="EMBL" id="JBGOOW010000100">
    <property type="protein sequence ID" value="MEZ8184115.1"/>
    <property type="molecule type" value="Genomic_DNA"/>
</dbReference>
<name>A0ABV4M223_VIBSP</name>